<dbReference type="Proteomes" id="UP000799437">
    <property type="component" value="Unassembled WGS sequence"/>
</dbReference>
<feature type="compositionally biased region" description="Low complexity" evidence="1">
    <location>
        <begin position="1"/>
        <end position="33"/>
    </location>
</feature>
<sequence length="82" mass="8728">MSSNNSSTGNTSSSSKSNANSSSTNSGSSQSDSRFVKDNWGSYPNFMASYGLKFHDQGDYSESQAILKGLRDCDAQQNQGGK</sequence>
<evidence type="ECO:0000256" key="1">
    <source>
        <dbReference type="SAM" id="MobiDB-lite"/>
    </source>
</evidence>
<accession>A0A6A6VYT3</accession>
<dbReference type="OrthoDB" id="4232400at2759"/>
<feature type="region of interest" description="Disordered" evidence="1">
    <location>
        <begin position="1"/>
        <end position="38"/>
    </location>
</feature>
<dbReference type="EMBL" id="ML996577">
    <property type="protein sequence ID" value="KAF2755385.1"/>
    <property type="molecule type" value="Genomic_DNA"/>
</dbReference>
<proteinExistence type="predicted"/>
<gene>
    <name evidence="2" type="ORF">EJ05DRAFT_478400</name>
</gene>
<name>A0A6A6VYT3_9PEZI</name>
<dbReference type="GeneID" id="54485507"/>
<organism evidence="2 3">
    <name type="scientific">Pseudovirgaria hyperparasitica</name>
    <dbReference type="NCBI Taxonomy" id="470096"/>
    <lineage>
        <taxon>Eukaryota</taxon>
        <taxon>Fungi</taxon>
        <taxon>Dikarya</taxon>
        <taxon>Ascomycota</taxon>
        <taxon>Pezizomycotina</taxon>
        <taxon>Dothideomycetes</taxon>
        <taxon>Dothideomycetes incertae sedis</taxon>
        <taxon>Acrospermales</taxon>
        <taxon>Acrospermaceae</taxon>
        <taxon>Pseudovirgaria</taxon>
    </lineage>
</organism>
<dbReference type="RefSeq" id="XP_033597836.1">
    <property type="nucleotide sequence ID" value="XM_033744453.1"/>
</dbReference>
<evidence type="ECO:0000313" key="3">
    <source>
        <dbReference type="Proteomes" id="UP000799437"/>
    </source>
</evidence>
<reference evidence="2" key="1">
    <citation type="journal article" date="2020" name="Stud. Mycol.">
        <title>101 Dothideomycetes genomes: a test case for predicting lifestyles and emergence of pathogens.</title>
        <authorList>
            <person name="Haridas S."/>
            <person name="Albert R."/>
            <person name="Binder M."/>
            <person name="Bloem J."/>
            <person name="Labutti K."/>
            <person name="Salamov A."/>
            <person name="Andreopoulos B."/>
            <person name="Baker S."/>
            <person name="Barry K."/>
            <person name="Bills G."/>
            <person name="Bluhm B."/>
            <person name="Cannon C."/>
            <person name="Castanera R."/>
            <person name="Culley D."/>
            <person name="Daum C."/>
            <person name="Ezra D."/>
            <person name="Gonzalez J."/>
            <person name="Henrissat B."/>
            <person name="Kuo A."/>
            <person name="Liang C."/>
            <person name="Lipzen A."/>
            <person name="Lutzoni F."/>
            <person name="Magnuson J."/>
            <person name="Mondo S."/>
            <person name="Nolan M."/>
            <person name="Ohm R."/>
            <person name="Pangilinan J."/>
            <person name="Park H.-J."/>
            <person name="Ramirez L."/>
            <person name="Alfaro M."/>
            <person name="Sun H."/>
            <person name="Tritt A."/>
            <person name="Yoshinaga Y."/>
            <person name="Zwiers L.-H."/>
            <person name="Turgeon B."/>
            <person name="Goodwin S."/>
            <person name="Spatafora J."/>
            <person name="Crous P."/>
            <person name="Grigoriev I."/>
        </authorList>
    </citation>
    <scope>NUCLEOTIDE SEQUENCE</scope>
    <source>
        <strain evidence="2">CBS 121739</strain>
    </source>
</reference>
<evidence type="ECO:0000313" key="2">
    <source>
        <dbReference type="EMBL" id="KAF2755385.1"/>
    </source>
</evidence>
<protein>
    <submittedName>
        <fullName evidence="2">Uncharacterized protein</fullName>
    </submittedName>
</protein>
<dbReference type="AlphaFoldDB" id="A0A6A6VYT3"/>
<keyword evidence="3" id="KW-1185">Reference proteome</keyword>